<feature type="transmembrane region" description="Helical" evidence="9">
    <location>
        <begin position="52"/>
        <end position="74"/>
    </location>
</feature>
<geneLocation type="mitochondrion" evidence="10"/>
<gene>
    <name evidence="10" type="primary">nad3</name>
</gene>
<evidence type="ECO:0000256" key="4">
    <source>
        <dbReference type="ARBA" id="ARBA00022448"/>
    </source>
</evidence>
<dbReference type="EMBL" id="MG193395">
    <property type="protein sequence ID" value="AXS65402.1"/>
    <property type="molecule type" value="Genomic_DNA"/>
</dbReference>
<keyword evidence="9" id="KW-1278">Translocase</keyword>
<dbReference type="Gene3D" id="1.20.58.1610">
    <property type="entry name" value="NADH:ubiquinone/plastoquinone oxidoreductase, chain 3"/>
    <property type="match status" value="1"/>
</dbReference>
<accession>A0A346RH55</accession>
<dbReference type="InterPro" id="IPR000440">
    <property type="entry name" value="NADH_UbQ/plastoQ_OxRdtase_su3"/>
</dbReference>
<dbReference type="AlphaFoldDB" id="A0A346RH55"/>
<keyword evidence="5 9" id="KW-0812">Transmembrane</keyword>
<dbReference type="GO" id="GO:0030964">
    <property type="term" value="C:NADH dehydrogenase complex"/>
    <property type="evidence" value="ECO:0007669"/>
    <property type="project" value="TreeGrafter"/>
</dbReference>
<name>A0A346RH55_9COLE</name>
<evidence type="ECO:0000256" key="5">
    <source>
        <dbReference type="ARBA" id="ARBA00022692"/>
    </source>
</evidence>
<organism evidence="10">
    <name type="scientific">Coleoptera sp. 15 KM-2017</name>
    <dbReference type="NCBI Taxonomy" id="2219318"/>
    <lineage>
        <taxon>Eukaryota</taxon>
        <taxon>Metazoa</taxon>
        <taxon>Ecdysozoa</taxon>
        <taxon>Arthropoda</taxon>
        <taxon>Hexapoda</taxon>
        <taxon>Insecta</taxon>
        <taxon>Pterygota</taxon>
        <taxon>Neoptera</taxon>
        <taxon>Endopterygota</taxon>
        <taxon>Coleoptera</taxon>
    </lineage>
</organism>
<comment type="catalytic activity">
    <reaction evidence="8 9">
        <text>a ubiquinone + NADH + 5 H(+)(in) = a ubiquinol + NAD(+) + 4 H(+)(out)</text>
        <dbReference type="Rhea" id="RHEA:29091"/>
        <dbReference type="Rhea" id="RHEA-COMP:9565"/>
        <dbReference type="Rhea" id="RHEA-COMP:9566"/>
        <dbReference type="ChEBI" id="CHEBI:15378"/>
        <dbReference type="ChEBI" id="CHEBI:16389"/>
        <dbReference type="ChEBI" id="CHEBI:17976"/>
        <dbReference type="ChEBI" id="CHEBI:57540"/>
        <dbReference type="ChEBI" id="CHEBI:57945"/>
        <dbReference type="EC" id="7.1.1.2"/>
    </reaction>
</comment>
<evidence type="ECO:0000256" key="7">
    <source>
        <dbReference type="ARBA" id="ARBA00023136"/>
    </source>
</evidence>
<keyword evidence="9" id="KW-0249">Electron transport</keyword>
<evidence type="ECO:0000256" key="6">
    <source>
        <dbReference type="ARBA" id="ARBA00022989"/>
    </source>
</evidence>
<keyword evidence="6 9" id="KW-1133">Transmembrane helix</keyword>
<feature type="transmembrane region" description="Helical" evidence="9">
    <location>
        <begin position="86"/>
        <end position="104"/>
    </location>
</feature>
<dbReference type="GO" id="GO:0008137">
    <property type="term" value="F:NADH dehydrogenase (ubiquinone) activity"/>
    <property type="evidence" value="ECO:0007669"/>
    <property type="project" value="UniProtKB-UniRule"/>
</dbReference>
<keyword evidence="7 9" id="KW-0472">Membrane</keyword>
<reference evidence="10" key="1">
    <citation type="journal article" date="2018" name="J. ISSAAS">
        <title>The contribution of mitochondrial metagenomics to large-scale data mining and phylogenetic analysis of Coleoptera.</title>
        <authorList>
            <person name="Miller K."/>
            <person name="Linard B."/>
            <person name="Motyka M."/>
            <person name="Bocek M."/>
            <person name="Vogler A.P."/>
        </authorList>
    </citation>
    <scope>NUCLEOTIDE SEQUENCE</scope>
</reference>
<keyword evidence="4 9" id="KW-0813">Transport</keyword>
<dbReference type="Pfam" id="PF00507">
    <property type="entry name" value="Oxidored_q4"/>
    <property type="match status" value="1"/>
</dbReference>
<comment type="function">
    <text evidence="9">Core subunit of the mitochondrial membrane respiratory chain NADH dehydrogenase (Complex I) which catalyzes electron transfer from NADH through the respiratory chain, using ubiquinone as an electron acceptor. Essential for the catalytic activity of complex I.</text>
</comment>
<keyword evidence="9 10" id="KW-0496">Mitochondrion</keyword>
<sequence>MLMIKLLILIFLISFMLICLSFVISIKTKKNWEKLSPFECGFNMMNFPRNPFSLRFFLISIIFLIFDIEIIILIPFMFSILMMNSMMWMVLMFIFLIILSWGLFHEWFLGSLNWLY</sequence>
<protein>
    <recommendedName>
        <fullName evidence="3 9">NADH-ubiquinone oxidoreductase chain 3</fullName>
        <ecNumber evidence="9">7.1.1.2</ecNumber>
    </recommendedName>
</protein>
<dbReference type="GO" id="GO:0031966">
    <property type="term" value="C:mitochondrial membrane"/>
    <property type="evidence" value="ECO:0007669"/>
    <property type="project" value="UniProtKB-SubCell"/>
</dbReference>
<dbReference type="PANTHER" id="PTHR11058">
    <property type="entry name" value="NADH-UBIQUINONE OXIDOREDUCTASE CHAIN 3"/>
    <property type="match status" value="1"/>
</dbReference>
<dbReference type="PANTHER" id="PTHR11058:SF9">
    <property type="entry name" value="NADH-UBIQUINONE OXIDOREDUCTASE CHAIN 3"/>
    <property type="match status" value="1"/>
</dbReference>
<comment type="subcellular location">
    <subcellularLocation>
        <location evidence="1">Membrane</location>
    </subcellularLocation>
    <subcellularLocation>
        <location evidence="9">Mitochondrion membrane</location>
        <topology evidence="9">Multi-pass membrane protein</topology>
    </subcellularLocation>
</comment>
<dbReference type="InterPro" id="IPR038430">
    <property type="entry name" value="NDAH_ubi_oxred_su3_sf"/>
</dbReference>
<comment type="similarity">
    <text evidence="2 9">Belongs to the complex I subunit 3 family.</text>
</comment>
<evidence type="ECO:0000256" key="8">
    <source>
        <dbReference type="ARBA" id="ARBA00049551"/>
    </source>
</evidence>
<evidence type="ECO:0000256" key="9">
    <source>
        <dbReference type="RuleBase" id="RU003640"/>
    </source>
</evidence>
<evidence type="ECO:0000256" key="1">
    <source>
        <dbReference type="ARBA" id="ARBA00004370"/>
    </source>
</evidence>
<keyword evidence="9" id="KW-0830">Ubiquinone</keyword>
<dbReference type="EC" id="7.1.1.2" evidence="9"/>
<keyword evidence="9" id="KW-0679">Respiratory chain</keyword>
<evidence type="ECO:0000313" key="10">
    <source>
        <dbReference type="EMBL" id="AXS65402.1"/>
    </source>
</evidence>
<evidence type="ECO:0000256" key="3">
    <source>
        <dbReference type="ARBA" id="ARBA00021007"/>
    </source>
</evidence>
<evidence type="ECO:0000256" key="2">
    <source>
        <dbReference type="ARBA" id="ARBA00008472"/>
    </source>
</evidence>
<keyword evidence="9" id="KW-0520">NAD</keyword>
<proteinExistence type="inferred from homology"/>